<evidence type="ECO:0000256" key="1">
    <source>
        <dbReference type="SAM" id="MobiDB-lite"/>
    </source>
</evidence>
<gene>
    <name evidence="2" type="ORF">Tco_1054881</name>
</gene>
<feature type="region of interest" description="Disordered" evidence="1">
    <location>
        <begin position="219"/>
        <end position="239"/>
    </location>
</feature>
<feature type="compositionally biased region" description="Basic and acidic residues" evidence="1">
    <location>
        <begin position="220"/>
        <end position="230"/>
    </location>
</feature>
<organism evidence="2 3">
    <name type="scientific">Tanacetum coccineum</name>
    <dbReference type="NCBI Taxonomy" id="301880"/>
    <lineage>
        <taxon>Eukaryota</taxon>
        <taxon>Viridiplantae</taxon>
        <taxon>Streptophyta</taxon>
        <taxon>Embryophyta</taxon>
        <taxon>Tracheophyta</taxon>
        <taxon>Spermatophyta</taxon>
        <taxon>Magnoliopsida</taxon>
        <taxon>eudicotyledons</taxon>
        <taxon>Gunneridae</taxon>
        <taxon>Pentapetalae</taxon>
        <taxon>asterids</taxon>
        <taxon>campanulids</taxon>
        <taxon>Asterales</taxon>
        <taxon>Asteraceae</taxon>
        <taxon>Asteroideae</taxon>
        <taxon>Anthemideae</taxon>
        <taxon>Anthemidinae</taxon>
        <taxon>Tanacetum</taxon>
    </lineage>
</organism>
<name>A0ABQ5GZ04_9ASTR</name>
<accession>A0ABQ5GZ04</accession>
<evidence type="ECO:0000313" key="3">
    <source>
        <dbReference type="Proteomes" id="UP001151760"/>
    </source>
</evidence>
<sequence length="277" mass="30536">MRGVALSQFDTFSLSHDGEVREISSAPTQNLDSNQSGMEKVLETGPWMIRCVPIFLNIWTPNSKLTKDTISAAPVWVKMHNVPMVAYCEEGLSLITSQIGNPIMLDAYTSTTCKKSWGKNDYARALIEISSMSPMMQEVIVAIPFTNGTGHSLEKVEVEYEWVPPKCEVCKIFDHIDDECPKKPKEQATTHVEDDGFTIVTKRNGKKKQNTVKQVSKTADSGDKIIDPGDKGVVPNEPNIVKPSLKDVVTPSVTVCSNSFGALDSNDDVVDNIENEN</sequence>
<evidence type="ECO:0000313" key="2">
    <source>
        <dbReference type="EMBL" id="GJT80539.1"/>
    </source>
</evidence>
<dbReference type="EMBL" id="BQNB010019001">
    <property type="protein sequence ID" value="GJT80539.1"/>
    <property type="molecule type" value="Genomic_DNA"/>
</dbReference>
<protein>
    <submittedName>
        <fullName evidence="2">Zinc knuckle CX2CX4HX4C containing protein</fullName>
    </submittedName>
</protein>
<comment type="caution">
    <text evidence="2">The sequence shown here is derived from an EMBL/GenBank/DDBJ whole genome shotgun (WGS) entry which is preliminary data.</text>
</comment>
<reference evidence="2" key="2">
    <citation type="submission" date="2022-01" db="EMBL/GenBank/DDBJ databases">
        <authorList>
            <person name="Yamashiro T."/>
            <person name="Shiraishi A."/>
            <person name="Satake H."/>
            <person name="Nakayama K."/>
        </authorList>
    </citation>
    <scope>NUCLEOTIDE SEQUENCE</scope>
</reference>
<dbReference type="InterPro" id="IPR040256">
    <property type="entry name" value="At4g02000-like"/>
</dbReference>
<proteinExistence type="predicted"/>
<reference evidence="2" key="1">
    <citation type="journal article" date="2022" name="Int. J. Mol. Sci.">
        <title>Draft Genome of Tanacetum Coccineum: Genomic Comparison of Closely Related Tanacetum-Family Plants.</title>
        <authorList>
            <person name="Yamashiro T."/>
            <person name="Shiraishi A."/>
            <person name="Nakayama K."/>
            <person name="Satake H."/>
        </authorList>
    </citation>
    <scope>NUCLEOTIDE SEQUENCE</scope>
</reference>
<dbReference type="Proteomes" id="UP001151760">
    <property type="component" value="Unassembled WGS sequence"/>
</dbReference>
<dbReference type="PANTHER" id="PTHR31286">
    <property type="entry name" value="GLYCINE-RICH CELL WALL STRUCTURAL PROTEIN 1.8-LIKE"/>
    <property type="match status" value="1"/>
</dbReference>
<dbReference type="PANTHER" id="PTHR31286:SF99">
    <property type="entry name" value="DUF4283 DOMAIN-CONTAINING PROTEIN"/>
    <property type="match status" value="1"/>
</dbReference>
<keyword evidence="3" id="KW-1185">Reference proteome</keyword>